<evidence type="ECO:0000256" key="1">
    <source>
        <dbReference type="ARBA" id="ARBA00001947"/>
    </source>
</evidence>
<comment type="cofactor">
    <cofactor evidence="1">
        <name>Zn(2+)</name>
        <dbReference type="ChEBI" id="CHEBI:29105"/>
    </cofactor>
</comment>
<organism evidence="6 7">
    <name type="scientific">Psychroserpens ponticola</name>
    <dbReference type="NCBI Taxonomy" id="2932268"/>
    <lineage>
        <taxon>Bacteria</taxon>
        <taxon>Pseudomonadati</taxon>
        <taxon>Bacteroidota</taxon>
        <taxon>Flavobacteriia</taxon>
        <taxon>Flavobacteriales</taxon>
        <taxon>Flavobacteriaceae</taxon>
        <taxon>Psychroserpens</taxon>
    </lineage>
</organism>
<keyword evidence="7" id="KW-1185">Reference proteome</keyword>
<evidence type="ECO:0000259" key="5">
    <source>
        <dbReference type="Pfam" id="PF24827"/>
    </source>
</evidence>
<evidence type="ECO:0000256" key="3">
    <source>
        <dbReference type="ARBA" id="ARBA00022801"/>
    </source>
</evidence>
<sequence>MIKESAKPKTYITEDRIFYSQNNDVNGITLICIGGIHGNEPAGVYGLQKVISDIIVNDIKFKGNFYALLGNMNALQSGVRYKDFDLNRLWTTYEIESLRDDNQYEFDEQKEQYELYTTIKEICNSNHGDFVFIDLHTTSSPTVPFITISDSLNNRSLADKFHIPIVLGIEEYLDGPLLSYINEFGHVSLGFEAGQHDDEKSVLYCEAFIWLVMEKLGLTSKNKFDYKRLSRVLNFNKGFYEIIYRHALSEMNQFKMKPGFINFKPVLKYQTLANEDVREVKSAFNGLIFMPLYQKQGEDGFFIVRKLSKFWLLFSVILRNLKCHQFLRLLPGIKKHPNNDYCLIANRRITLFLTTKIFHLFGYRKKVIIEDKIHFMKRDRKVIPFI</sequence>
<feature type="domain" description="Succinylglutamate desuccinylase/Aspartoacylase catalytic" evidence="5">
    <location>
        <begin position="27"/>
        <end position="195"/>
    </location>
</feature>
<evidence type="ECO:0000313" key="6">
    <source>
        <dbReference type="EMBL" id="WCO00700.1"/>
    </source>
</evidence>
<gene>
    <name evidence="6" type="ORF">MUN68_011550</name>
</gene>
<keyword evidence="4" id="KW-0862">Zinc</keyword>
<dbReference type="Proteomes" id="UP001202717">
    <property type="component" value="Chromosome"/>
</dbReference>
<dbReference type="Pfam" id="PF24827">
    <property type="entry name" value="AstE_AspA_cat"/>
    <property type="match status" value="1"/>
</dbReference>
<evidence type="ECO:0000313" key="7">
    <source>
        <dbReference type="Proteomes" id="UP001202717"/>
    </source>
</evidence>
<protein>
    <submittedName>
        <fullName evidence="6">Succinylglutamate desuccinylase/aspartoacylase family protein</fullName>
    </submittedName>
</protein>
<keyword evidence="2" id="KW-0479">Metal-binding</keyword>
<dbReference type="EMBL" id="CP116221">
    <property type="protein sequence ID" value="WCO00700.1"/>
    <property type="molecule type" value="Genomic_DNA"/>
</dbReference>
<name>A0ABY7RUA2_9FLAO</name>
<dbReference type="Gene3D" id="3.40.630.10">
    <property type="entry name" value="Zn peptidases"/>
    <property type="match status" value="1"/>
</dbReference>
<evidence type="ECO:0000256" key="4">
    <source>
        <dbReference type="ARBA" id="ARBA00022833"/>
    </source>
</evidence>
<dbReference type="RefSeq" id="WP_249996126.1">
    <property type="nucleotide sequence ID" value="NZ_CP116221.1"/>
</dbReference>
<proteinExistence type="predicted"/>
<dbReference type="InterPro" id="IPR055438">
    <property type="entry name" value="AstE_AspA_cat"/>
</dbReference>
<accession>A0ABY7RUA2</accession>
<keyword evidence="3" id="KW-0378">Hydrolase</keyword>
<reference evidence="6 7" key="1">
    <citation type="submission" date="2023-01" db="EMBL/GenBank/DDBJ databases">
        <title>Psychroserpens ponticola sp. nov., isolated from seawater.</title>
        <authorList>
            <person name="Kristyanto S."/>
            <person name="Jung J."/>
            <person name="Kim J.M."/>
            <person name="Jeon C.O."/>
        </authorList>
    </citation>
    <scope>NUCLEOTIDE SEQUENCE [LARGE SCALE GENOMIC DNA]</scope>
    <source>
        <strain evidence="6 7">MSW6</strain>
    </source>
</reference>
<dbReference type="SUPFAM" id="SSF53187">
    <property type="entry name" value="Zn-dependent exopeptidases"/>
    <property type="match status" value="1"/>
</dbReference>
<dbReference type="InterPro" id="IPR050178">
    <property type="entry name" value="AspA/AstE_fam"/>
</dbReference>
<dbReference type="PANTHER" id="PTHR15162:SF7">
    <property type="entry name" value="SUCCINYLGLUTAMATE DESUCCINYLASE"/>
    <property type="match status" value="1"/>
</dbReference>
<dbReference type="PANTHER" id="PTHR15162">
    <property type="entry name" value="ASPARTOACYLASE"/>
    <property type="match status" value="1"/>
</dbReference>
<evidence type="ECO:0000256" key="2">
    <source>
        <dbReference type="ARBA" id="ARBA00022723"/>
    </source>
</evidence>